<dbReference type="InterPro" id="IPR052564">
    <property type="entry name" value="N-acetyltrans/Recomb-assoc"/>
</dbReference>
<dbReference type="PANTHER" id="PTHR43451">
    <property type="entry name" value="ACETYLTRANSFERASE (GNAT) FAMILY PROTEIN"/>
    <property type="match status" value="1"/>
</dbReference>
<sequence>MIKQAELKQLELVKFITLKTIIDIYPHYYPKGAVDFFIEHHNESHISKDIESGQVYIVFDEQDDAVGTVTIHKNEICRLFVLPQYQKRGFGNQILKFAEDMILKDYKTVVLDASLPAKSIYLKRGYIIVETHSIQTYHNDYLCYDVMIKEIDK</sequence>
<dbReference type="SUPFAM" id="SSF55729">
    <property type="entry name" value="Acyl-CoA N-acyltransferases (Nat)"/>
    <property type="match status" value="1"/>
</dbReference>
<evidence type="ECO:0000313" key="2">
    <source>
        <dbReference type="EMBL" id="EFW03649.1"/>
    </source>
</evidence>
<dbReference type="GeneID" id="78230270"/>
<dbReference type="PANTHER" id="PTHR43451:SF1">
    <property type="entry name" value="ACETYLTRANSFERASE"/>
    <property type="match status" value="1"/>
</dbReference>
<proteinExistence type="predicted"/>
<protein>
    <recommendedName>
        <fullName evidence="1">N-acetyltransferase domain-containing protein</fullName>
    </recommendedName>
</protein>
<name>E7GEA2_9FIRM</name>
<accession>E7GEA2</accession>
<evidence type="ECO:0000313" key="3">
    <source>
        <dbReference type="Proteomes" id="UP000003157"/>
    </source>
</evidence>
<dbReference type="GO" id="GO:0016747">
    <property type="term" value="F:acyltransferase activity, transferring groups other than amino-acyl groups"/>
    <property type="evidence" value="ECO:0007669"/>
    <property type="project" value="InterPro"/>
</dbReference>
<dbReference type="HOGENOM" id="CLU_087351_4_2_9"/>
<feature type="domain" description="N-acetyltransferase" evidence="1">
    <location>
        <begin position="5"/>
        <end position="152"/>
    </location>
</feature>
<dbReference type="Proteomes" id="UP000003157">
    <property type="component" value="Unassembled WGS sequence"/>
</dbReference>
<dbReference type="RefSeq" id="WP_008790178.1">
    <property type="nucleotide sequence ID" value="NZ_AKCB01000001.1"/>
</dbReference>
<dbReference type="PROSITE" id="PS51186">
    <property type="entry name" value="GNAT"/>
    <property type="match status" value="1"/>
</dbReference>
<gene>
    <name evidence="2" type="ORF">HMPREF9488_03095</name>
</gene>
<dbReference type="CDD" id="cd04301">
    <property type="entry name" value="NAT_SF"/>
    <property type="match status" value="1"/>
</dbReference>
<organism evidence="2 3">
    <name type="scientific">Coprobacillus cateniformis</name>
    <dbReference type="NCBI Taxonomy" id="100884"/>
    <lineage>
        <taxon>Bacteria</taxon>
        <taxon>Bacillati</taxon>
        <taxon>Bacillota</taxon>
        <taxon>Erysipelotrichia</taxon>
        <taxon>Erysipelotrichales</taxon>
        <taxon>Coprobacillaceae</taxon>
        <taxon>Coprobacillus</taxon>
    </lineage>
</organism>
<dbReference type="InterPro" id="IPR000182">
    <property type="entry name" value="GNAT_dom"/>
</dbReference>
<reference evidence="2 3" key="1">
    <citation type="submission" date="2010-12" db="EMBL/GenBank/DDBJ databases">
        <title>The Genome Sequence of Coprobacillus sp. strain 29_1.</title>
        <authorList>
            <consortium name="The Broad Institute Genome Sequencing Platform"/>
            <person name="Earl A."/>
            <person name="Ward D."/>
            <person name="Feldgarden M."/>
            <person name="Gevers D."/>
            <person name="Daigneault M."/>
            <person name="Sibley C.D."/>
            <person name="White A."/>
            <person name="Strauss J."/>
            <person name="Allen-Vercoe E."/>
            <person name="Young S.K."/>
            <person name="Zeng Q."/>
            <person name="Gargeya S."/>
            <person name="Fitzgerald M."/>
            <person name="Haas B."/>
            <person name="Abouelleil A."/>
            <person name="Alvarado L."/>
            <person name="Arachchi H.M."/>
            <person name="Berlin A."/>
            <person name="Brown A."/>
            <person name="Chapman S.B."/>
            <person name="Chen Z."/>
            <person name="Dunbar C."/>
            <person name="Freedman E."/>
            <person name="Gearin G."/>
            <person name="Gellesch M."/>
            <person name="Goldberg J."/>
            <person name="Griggs A."/>
            <person name="Gujja S."/>
            <person name="Heilman E."/>
            <person name="Heiman D."/>
            <person name="Howarth C."/>
            <person name="Larson L."/>
            <person name="Lui A."/>
            <person name="MacDonald P.J.P."/>
            <person name="Mehta T."/>
            <person name="Montmayeur A."/>
            <person name="Murphy C."/>
            <person name="Neiman D."/>
            <person name="Pearson M."/>
            <person name="Priest M."/>
            <person name="Roberts A."/>
            <person name="Saif S."/>
            <person name="Shea T."/>
            <person name="Shenoy N."/>
            <person name="Sisk P."/>
            <person name="Stolte C."/>
            <person name="Sykes S."/>
            <person name="White J."/>
            <person name="Yandava C."/>
            <person name="Nusbaum C."/>
            <person name="Birren B."/>
        </authorList>
    </citation>
    <scope>NUCLEOTIDE SEQUENCE [LARGE SCALE GENOMIC DNA]</scope>
    <source>
        <strain evidence="2 3">29_1</strain>
    </source>
</reference>
<keyword evidence="3" id="KW-1185">Reference proteome</keyword>
<dbReference type="AlphaFoldDB" id="E7GEA2"/>
<dbReference type="eggNOG" id="COG0454">
    <property type="taxonomic scope" value="Bacteria"/>
</dbReference>
<dbReference type="STRING" id="100884.GCA_000269565_02454"/>
<evidence type="ECO:0000259" key="1">
    <source>
        <dbReference type="PROSITE" id="PS51186"/>
    </source>
</evidence>
<dbReference type="OrthoDB" id="119498at2"/>
<dbReference type="Pfam" id="PF13673">
    <property type="entry name" value="Acetyltransf_10"/>
    <property type="match status" value="1"/>
</dbReference>
<dbReference type="InterPro" id="IPR016181">
    <property type="entry name" value="Acyl_CoA_acyltransferase"/>
</dbReference>
<dbReference type="Gene3D" id="3.40.630.30">
    <property type="match status" value="1"/>
</dbReference>
<comment type="caution">
    <text evidence="2">The sequence shown here is derived from an EMBL/GenBank/DDBJ whole genome shotgun (WGS) entry which is preliminary data.</text>
</comment>
<dbReference type="EMBL" id="ADKX01000045">
    <property type="protein sequence ID" value="EFW03649.1"/>
    <property type="molecule type" value="Genomic_DNA"/>
</dbReference>